<dbReference type="InterPro" id="IPR016176">
    <property type="entry name" value="Cbl-dep_enz_cat"/>
</dbReference>
<dbReference type="AlphaFoldDB" id="A0A1H6SXY3"/>
<proteinExistence type="predicted"/>
<dbReference type="Proteomes" id="UP000199532">
    <property type="component" value="Unassembled WGS sequence"/>
</dbReference>
<keyword evidence="3" id="KW-1185">Reference proteome</keyword>
<evidence type="ECO:0000313" key="2">
    <source>
        <dbReference type="EMBL" id="SEI72769.1"/>
    </source>
</evidence>
<dbReference type="PANTHER" id="PTHR48101">
    <property type="entry name" value="METHYLMALONYL-COA MUTASE, MITOCHONDRIAL-RELATED"/>
    <property type="match status" value="1"/>
</dbReference>
<dbReference type="Pfam" id="PF01642">
    <property type="entry name" value="MM_CoA_mutase"/>
    <property type="match status" value="1"/>
</dbReference>
<evidence type="ECO:0000259" key="1">
    <source>
        <dbReference type="Pfam" id="PF01642"/>
    </source>
</evidence>
<dbReference type="EMBL" id="FNXY01000003">
    <property type="protein sequence ID" value="SEI72769.1"/>
    <property type="molecule type" value="Genomic_DNA"/>
</dbReference>
<gene>
    <name evidence="2" type="ORF">SAMN04487995_1902</name>
</gene>
<feature type="domain" description="Methylmalonyl-CoA mutase alpha/beta chain catalytic" evidence="1">
    <location>
        <begin position="150"/>
        <end position="438"/>
    </location>
</feature>
<dbReference type="GO" id="GO:0016866">
    <property type="term" value="F:intramolecular transferase activity"/>
    <property type="evidence" value="ECO:0007669"/>
    <property type="project" value="InterPro"/>
</dbReference>
<organism evidence="2 3">
    <name type="scientific">Dyadobacter koreensis</name>
    <dbReference type="NCBI Taxonomy" id="408657"/>
    <lineage>
        <taxon>Bacteria</taxon>
        <taxon>Pseudomonadati</taxon>
        <taxon>Bacteroidota</taxon>
        <taxon>Cytophagia</taxon>
        <taxon>Cytophagales</taxon>
        <taxon>Spirosomataceae</taxon>
        <taxon>Dyadobacter</taxon>
    </lineage>
</organism>
<protein>
    <submittedName>
        <fullName evidence="2">Heterodimeric methylmalonyl-CoA mutase small subunit</fullName>
    </submittedName>
</protein>
<dbReference type="SUPFAM" id="SSF51703">
    <property type="entry name" value="Cobalamin (vitamin B12)-dependent enzymes"/>
    <property type="match status" value="1"/>
</dbReference>
<dbReference type="OrthoDB" id="9762378at2"/>
<dbReference type="GO" id="GO:0031419">
    <property type="term" value="F:cobalamin binding"/>
    <property type="evidence" value="ECO:0007669"/>
    <property type="project" value="InterPro"/>
</dbReference>
<reference evidence="2 3" key="1">
    <citation type="submission" date="2016-10" db="EMBL/GenBank/DDBJ databases">
        <authorList>
            <person name="de Groot N.N."/>
        </authorList>
    </citation>
    <scope>NUCLEOTIDE SEQUENCE [LARGE SCALE GENOMIC DNA]</scope>
    <source>
        <strain evidence="2 3">DSM 19938</strain>
    </source>
</reference>
<name>A0A1H6SXY3_9BACT</name>
<accession>A0A1H6SXY3</accession>
<dbReference type="RefSeq" id="WP_090334926.1">
    <property type="nucleotide sequence ID" value="NZ_FNXY01000003.1"/>
</dbReference>
<evidence type="ECO:0000313" key="3">
    <source>
        <dbReference type="Proteomes" id="UP000199532"/>
    </source>
</evidence>
<dbReference type="Gene3D" id="3.20.20.240">
    <property type="entry name" value="Methylmalonyl-CoA mutase"/>
    <property type="match status" value="1"/>
</dbReference>
<sequence length="457" mass="51530">MSSHLFSEFGFPDKIAWKKQAKNELGEKSDKIKSFKIGQNLPLDAYYTASDLDPGRISELQICQRNTAGWLNTPLTKFDKPATTNYKIVSALHAGADAVLLQLTESDLKKNELSKTLHSVKLCDTPIFFQTEINSEKIFDEVSRGAGYYLKGGIANDPLANWMRNGSNFSEATENIGKTLNKTKMMREFRPLMVESHVYHNAGANPVQELAFLISSTVYYLDKLTDSGISPLHALNRFFYSLSIGPEYLTEIVKLRALRYLHKKIGQAYQVPMELCNSFIHAQTSTFYNAIYAQKTNLIRSGCEAMSAVIGGCDALTVLPYNQSFEDTTEFSERVARNVSSLLSEEGYLDRVADPAAGSYQLEMMTINMADTAWALFLETEDKGGIIPCFETGFIKNEIEISWQEKRNSLENGKVFVGVNKYRTEEKVERRNTQKPSEVTDSEITNRLVAKNLSEYW</sequence>
<dbReference type="STRING" id="408657.SAMN04487995_1902"/>
<dbReference type="InterPro" id="IPR006099">
    <property type="entry name" value="MeMalonylCoA_mutase_a/b_cat"/>
</dbReference>
<dbReference type="PANTHER" id="PTHR48101:SF1">
    <property type="entry name" value="METHYLMALONYL-COA MUTASE, LARGE SUBUNIT"/>
    <property type="match status" value="1"/>
</dbReference>